<keyword evidence="3" id="KW-0235">DNA replication</keyword>
<dbReference type="Gene3D" id="3.30.470.30">
    <property type="entry name" value="DNA ligase/mRNA capping enzyme"/>
    <property type="match status" value="1"/>
</dbReference>
<dbReference type="Pfam" id="PF01653">
    <property type="entry name" value="DNA_ligase_aden"/>
    <property type="match status" value="1"/>
</dbReference>
<evidence type="ECO:0000256" key="8">
    <source>
        <dbReference type="ARBA" id="ARBA00023027"/>
    </source>
</evidence>
<evidence type="ECO:0000256" key="10">
    <source>
        <dbReference type="ARBA" id="ARBA00034005"/>
    </source>
</evidence>
<feature type="domain" description="NAD-dependent DNA ligase N-terminal" evidence="11">
    <location>
        <begin position="6"/>
        <end position="345"/>
    </location>
</feature>
<evidence type="ECO:0000259" key="11">
    <source>
        <dbReference type="SMART" id="SM00532"/>
    </source>
</evidence>
<dbReference type="InterPro" id="IPR018239">
    <property type="entry name" value="DNA_ligase_AS"/>
</dbReference>
<dbReference type="GO" id="GO:0003911">
    <property type="term" value="F:DNA ligase (NAD+) activity"/>
    <property type="evidence" value="ECO:0007669"/>
    <property type="project" value="UniProtKB-EC"/>
</dbReference>
<dbReference type="AlphaFoldDB" id="X1QPP8"/>
<dbReference type="NCBIfam" id="NF005932">
    <property type="entry name" value="PRK07956.1"/>
    <property type="match status" value="1"/>
</dbReference>
<dbReference type="InterPro" id="IPR013840">
    <property type="entry name" value="DNAligase_N"/>
</dbReference>
<name>X1QPP8_9ZZZZ</name>
<evidence type="ECO:0000256" key="3">
    <source>
        <dbReference type="ARBA" id="ARBA00022705"/>
    </source>
</evidence>
<evidence type="ECO:0000256" key="1">
    <source>
        <dbReference type="ARBA" id="ARBA00001946"/>
    </source>
</evidence>
<dbReference type="SUPFAM" id="SSF56091">
    <property type="entry name" value="DNA ligase/mRNA capping enzyme, catalytic domain"/>
    <property type="match status" value="1"/>
</dbReference>
<dbReference type="InterPro" id="IPR013839">
    <property type="entry name" value="DNAligase_adenylation"/>
</dbReference>
<keyword evidence="7" id="KW-0460">Magnesium</keyword>
<keyword evidence="9" id="KW-0234">DNA repair</keyword>
<evidence type="ECO:0000256" key="4">
    <source>
        <dbReference type="ARBA" id="ARBA00022723"/>
    </source>
</evidence>
<dbReference type="CDD" id="cd00114">
    <property type="entry name" value="LIGANc"/>
    <property type="match status" value="1"/>
</dbReference>
<evidence type="ECO:0000256" key="7">
    <source>
        <dbReference type="ARBA" id="ARBA00022842"/>
    </source>
</evidence>
<protein>
    <recommendedName>
        <fullName evidence="11">NAD-dependent DNA ligase N-terminal domain-containing protein</fullName>
    </recommendedName>
</protein>
<dbReference type="GO" id="GO:0006281">
    <property type="term" value="P:DNA repair"/>
    <property type="evidence" value="ECO:0007669"/>
    <property type="project" value="UniProtKB-KW"/>
</dbReference>
<sequence>MVDLDKVKAGIDKLRAEINYHNYRYYVLDSPEISDAEYDGLMRELQKLEEEYPQFLTSDSPTQRVGAAPVEAFGIVEHPLPLLSMGNAFSQDELLAWYTRISKLLGGKPFDFACEHKIDGLAVALTYVDGRLTTGATRGDGFRGEDITQNLRTIRSIPLSVPQEAPPKFEVRGEVFLPKAGFHKLNQERAAEGQPLFANPRNAAAGSVRQLDPRITAKRPLDIYIYMLGYAEGKATPPTHWETMEYLKSLGFKVNPNNRLLTSIEQVSAFYNNWVERRESLPYEADGIVVKVNQLDLQEQLGNVGHEPRWAIAYKFPAIQGTTRLIDIRLFALQIGFLTHIRYYI</sequence>
<dbReference type="PANTHER" id="PTHR23389:SF9">
    <property type="entry name" value="DNA LIGASE"/>
    <property type="match status" value="1"/>
</dbReference>
<evidence type="ECO:0000256" key="5">
    <source>
        <dbReference type="ARBA" id="ARBA00022763"/>
    </source>
</evidence>
<proteinExistence type="predicted"/>
<comment type="cofactor">
    <cofactor evidence="1">
        <name>Mg(2+)</name>
        <dbReference type="ChEBI" id="CHEBI:18420"/>
    </cofactor>
</comment>
<dbReference type="SMART" id="SM00532">
    <property type="entry name" value="LIGANc"/>
    <property type="match status" value="1"/>
</dbReference>
<comment type="catalytic activity">
    <reaction evidence="10">
        <text>NAD(+) + (deoxyribonucleotide)n-3'-hydroxyl + 5'-phospho-(deoxyribonucleotide)m = (deoxyribonucleotide)n+m + AMP + beta-nicotinamide D-nucleotide.</text>
        <dbReference type="EC" id="6.5.1.2"/>
    </reaction>
</comment>
<dbReference type="PANTHER" id="PTHR23389">
    <property type="entry name" value="CHROMOSOME TRANSMISSION FIDELITY FACTOR 18"/>
    <property type="match status" value="1"/>
</dbReference>
<dbReference type="Pfam" id="PF22745">
    <property type="entry name" value="Nlig-Ia"/>
    <property type="match status" value="1"/>
</dbReference>
<dbReference type="FunFam" id="1.10.287.610:FF:000002">
    <property type="entry name" value="DNA ligase"/>
    <property type="match status" value="1"/>
</dbReference>
<evidence type="ECO:0000256" key="9">
    <source>
        <dbReference type="ARBA" id="ARBA00023204"/>
    </source>
</evidence>
<evidence type="ECO:0000313" key="12">
    <source>
        <dbReference type="EMBL" id="GAI70472.1"/>
    </source>
</evidence>
<keyword evidence="8" id="KW-0520">NAD</keyword>
<dbReference type="GO" id="GO:0006260">
    <property type="term" value="P:DNA replication"/>
    <property type="evidence" value="ECO:0007669"/>
    <property type="project" value="UniProtKB-KW"/>
</dbReference>
<reference evidence="12" key="1">
    <citation type="journal article" date="2014" name="Front. Microbiol.">
        <title>High frequency of phylogenetically diverse reductive dehalogenase-homologous genes in deep subseafloor sedimentary metagenomes.</title>
        <authorList>
            <person name="Kawai M."/>
            <person name="Futagami T."/>
            <person name="Toyoda A."/>
            <person name="Takaki Y."/>
            <person name="Nishi S."/>
            <person name="Hori S."/>
            <person name="Arai W."/>
            <person name="Tsubouchi T."/>
            <person name="Morono Y."/>
            <person name="Uchiyama I."/>
            <person name="Ito T."/>
            <person name="Fujiyama A."/>
            <person name="Inagaki F."/>
            <person name="Takami H."/>
        </authorList>
    </citation>
    <scope>NUCLEOTIDE SEQUENCE</scope>
    <source>
        <strain evidence="12">Expedition CK06-06</strain>
    </source>
</reference>
<feature type="non-terminal residue" evidence="12">
    <location>
        <position position="345"/>
    </location>
</feature>
<keyword evidence="4" id="KW-0479">Metal-binding</keyword>
<accession>X1QPP8</accession>
<evidence type="ECO:0000256" key="6">
    <source>
        <dbReference type="ARBA" id="ARBA00022833"/>
    </source>
</evidence>
<dbReference type="PROSITE" id="PS01055">
    <property type="entry name" value="DNA_LIGASE_N1"/>
    <property type="match status" value="1"/>
</dbReference>
<keyword evidence="6" id="KW-0862">Zinc</keyword>
<dbReference type="FunFam" id="3.30.470.30:FF:000001">
    <property type="entry name" value="DNA ligase"/>
    <property type="match status" value="1"/>
</dbReference>
<dbReference type="Gene3D" id="1.10.287.610">
    <property type="entry name" value="Helix hairpin bin"/>
    <property type="match status" value="1"/>
</dbReference>
<keyword evidence="2" id="KW-0436">Ligase</keyword>
<evidence type="ECO:0000256" key="2">
    <source>
        <dbReference type="ARBA" id="ARBA00022598"/>
    </source>
</evidence>
<dbReference type="GO" id="GO:0005829">
    <property type="term" value="C:cytosol"/>
    <property type="evidence" value="ECO:0007669"/>
    <property type="project" value="TreeGrafter"/>
</dbReference>
<dbReference type="GO" id="GO:0046872">
    <property type="term" value="F:metal ion binding"/>
    <property type="evidence" value="ECO:0007669"/>
    <property type="project" value="UniProtKB-KW"/>
</dbReference>
<comment type="caution">
    <text evidence="12">The sequence shown here is derived from an EMBL/GenBank/DDBJ whole genome shotgun (WGS) entry which is preliminary data.</text>
</comment>
<gene>
    <name evidence="12" type="ORF">S12H4_06595</name>
</gene>
<organism evidence="12">
    <name type="scientific">marine sediment metagenome</name>
    <dbReference type="NCBI Taxonomy" id="412755"/>
    <lineage>
        <taxon>unclassified sequences</taxon>
        <taxon>metagenomes</taxon>
        <taxon>ecological metagenomes</taxon>
    </lineage>
</organism>
<dbReference type="EMBL" id="BARW01002339">
    <property type="protein sequence ID" value="GAI70472.1"/>
    <property type="molecule type" value="Genomic_DNA"/>
</dbReference>
<keyword evidence="5" id="KW-0227">DNA damage</keyword>